<dbReference type="GeneID" id="29673740"/>
<evidence type="ECO:0000256" key="2">
    <source>
        <dbReference type="ARBA" id="ARBA00022692"/>
    </source>
</evidence>
<evidence type="ECO:0000256" key="1">
    <source>
        <dbReference type="ARBA" id="ARBA00004167"/>
    </source>
</evidence>
<dbReference type="InterPro" id="IPR058795">
    <property type="entry name" value="LcnD_C"/>
</dbReference>
<reference evidence="8 9" key="1">
    <citation type="journal article" date="2009" name="Stand. Genomic Sci.">
        <title>Complete genome sequence of Streptobacillus moniliformis type strain (9901T).</title>
        <authorList>
            <person name="Nolan M."/>
            <person name="Gronow S."/>
            <person name="Lapidus A."/>
            <person name="Ivanova N."/>
            <person name="Copeland A."/>
            <person name="Lucas S."/>
            <person name="Del Rio T.G."/>
            <person name="Chen F."/>
            <person name="Tice H."/>
            <person name="Pitluck S."/>
            <person name="Cheng J.F."/>
            <person name="Sims D."/>
            <person name="Meincke L."/>
            <person name="Bruce D."/>
            <person name="Goodwin L."/>
            <person name="Brettin T."/>
            <person name="Han C."/>
            <person name="Detter J.C."/>
            <person name="Ovchinikova G."/>
            <person name="Pati A."/>
            <person name="Mavromatis K."/>
            <person name="Mikhailova N."/>
            <person name="Chen A."/>
            <person name="Palaniappan K."/>
            <person name="Land M."/>
            <person name="Hauser L."/>
            <person name="Chang Y.J."/>
            <person name="Jeffries C.D."/>
            <person name="Rohde M."/>
            <person name="Sproer C."/>
            <person name="Goker M."/>
            <person name="Bristow J."/>
            <person name="Eisen J.A."/>
            <person name="Markowitz V."/>
            <person name="Hugenholtz P."/>
            <person name="Kyrpides N.C."/>
            <person name="Klenk H.P."/>
            <person name="Chain P."/>
        </authorList>
    </citation>
    <scope>NUCLEOTIDE SEQUENCE [LARGE SCALE GENOMIC DNA]</scope>
    <source>
        <strain evidence="9">ATCC 14647 / DSM 12112 / NCTC 10651 / 9901</strain>
    </source>
</reference>
<dbReference type="InterPro" id="IPR050739">
    <property type="entry name" value="MFP"/>
</dbReference>
<protein>
    <submittedName>
        <fullName evidence="8">Multidrug resistance efflux pump-like protein</fullName>
    </submittedName>
</protein>
<keyword evidence="4 6" id="KW-0472">Membrane</keyword>
<keyword evidence="9" id="KW-1185">Reference proteome</keyword>
<evidence type="ECO:0000259" key="7">
    <source>
        <dbReference type="Pfam" id="PF25940"/>
    </source>
</evidence>
<dbReference type="AlphaFoldDB" id="D1AXB3"/>
<evidence type="ECO:0000313" key="8">
    <source>
        <dbReference type="EMBL" id="ACZ00939.1"/>
    </source>
</evidence>
<dbReference type="Proteomes" id="UP000002072">
    <property type="component" value="Chromosome"/>
</dbReference>
<evidence type="ECO:0000313" key="9">
    <source>
        <dbReference type="Proteomes" id="UP000002072"/>
    </source>
</evidence>
<feature type="domain" description="LcnD-like C-terminal" evidence="7">
    <location>
        <begin position="266"/>
        <end position="328"/>
    </location>
</feature>
<sequence>MKIKKYKLSELINGRDELNNKNKKIYNFFLPLFLIIIFFLFIYIYFFEIELNIKGIGVIESNSNISIVKNIIPGKVSSNYMKDGLYVKKGQVLFELDNHLHVLKYENMIKELDENKKFLNYILLSSIDINSLILNYKLELEQLKFKIEINKIEREKIEKEIENSEEIYSIGGISKKEVLNLKKEYLKIILNEKKLFTEIAEFKFLKQKEVSNKIKKLELELEKMKNIIDNNKIFASIDGELELEKYINVGDYIGSENLGKIIPKDNRYKVKLYINSEDINKIKIGNHVKYFLKDEKGVEYDLIGKIEYISNTPVNMNNNIYYYLYSTIENEKSFKLGLNVEFSILYDKKSIFNYILELIKK</sequence>
<feature type="coiled-coil region" evidence="5">
    <location>
        <begin position="140"/>
        <end position="167"/>
    </location>
</feature>
<comment type="subcellular location">
    <subcellularLocation>
        <location evidence="1">Membrane</location>
        <topology evidence="1">Single-pass membrane protein</topology>
    </subcellularLocation>
</comment>
<dbReference type="RefSeq" id="WP_012858496.1">
    <property type="nucleotide sequence ID" value="NC_013515.1"/>
</dbReference>
<dbReference type="PANTHER" id="PTHR30386:SF26">
    <property type="entry name" value="TRANSPORT PROTEIN COMB"/>
    <property type="match status" value="1"/>
</dbReference>
<evidence type="ECO:0000256" key="5">
    <source>
        <dbReference type="SAM" id="Coils"/>
    </source>
</evidence>
<name>D1AXB3_STRM9</name>
<gene>
    <name evidence="8" type="ordered locus">Smon_0459</name>
</gene>
<feature type="transmembrane region" description="Helical" evidence="6">
    <location>
        <begin position="25"/>
        <end position="46"/>
    </location>
</feature>
<organism evidence="8 9">
    <name type="scientific">Streptobacillus moniliformis (strain ATCC 14647 / DSM 12112 / NCTC 10651 / 9901)</name>
    <dbReference type="NCBI Taxonomy" id="519441"/>
    <lineage>
        <taxon>Bacteria</taxon>
        <taxon>Fusobacteriati</taxon>
        <taxon>Fusobacteriota</taxon>
        <taxon>Fusobacteriia</taxon>
        <taxon>Fusobacteriales</taxon>
        <taxon>Leptotrichiaceae</taxon>
        <taxon>Streptobacillus</taxon>
    </lineage>
</organism>
<evidence type="ECO:0000256" key="3">
    <source>
        <dbReference type="ARBA" id="ARBA00022989"/>
    </source>
</evidence>
<keyword evidence="3 6" id="KW-1133">Transmembrane helix</keyword>
<dbReference type="STRING" id="519441.Smon_0459"/>
<dbReference type="eggNOG" id="COG0845">
    <property type="taxonomic scope" value="Bacteria"/>
</dbReference>
<dbReference type="KEGG" id="smf:Smon_0459"/>
<dbReference type="HOGENOM" id="CLU_767090_0_0_0"/>
<keyword evidence="2 6" id="KW-0812">Transmembrane</keyword>
<evidence type="ECO:0000256" key="6">
    <source>
        <dbReference type="SAM" id="Phobius"/>
    </source>
</evidence>
<accession>D1AXB3</accession>
<keyword evidence="5" id="KW-0175">Coiled coil</keyword>
<evidence type="ECO:0000256" key="4">
    <source>
        <dbReference type="ARBA" id="ARBA00023136"/>
    </source>
</evidence>
<proteinExistence type="predicted"/>
<dbReference type="Gene3D" id="2.40.30.170">
    <property type="match status" value="1"/>
</dbReference>
<dbReference type="EMBL" id="CP001779">
    <property type="protein sequence ID" value="ACZ00939.1"/>
    <property type="molecule type" value="Genomic_DNA"/>
</dbReference>
<dbReference type="PANTHER" id="PTHR30386">
    <property type="entry name" value="MEMBRANE FUSION SUBUNIT OF EMRAB-TOLC MULTIDRUG EFFLUX PUMP"/>
    <property type="match status" value="1"/>
</dbReference>
<dbReference type="GO" id="GO:0016020">
    <property type="term" value="C:membrane"/>
    <property type="evidence" value="ECO:0007669"/>
    <property type="project" value="UniProtKB-SubCell"/>
</dbReference>
<dbReference type="Pfam" id="PF25940">
    <property type="entry name" value="LcnD_C"/>
    <property type="match status" value="1"/>
</dbReference>